<dbReference type="InterPro" id="IPR003661">
    <property type="entry name" value="HisK_dim/P_dom"/>
</dbReference>
<dbReference type="PROSITE" id="PS50109">
    <property type="entry name" value="HIS_KIN"/>
    <property type="match status" value="1"/>
</dbReference>
<evidence type="ECO:0000256" key="3">
    <source>
        <dbReference type="ARBA" id="ARBA00022679"/>
    </source>
</evidence>
<dbReference type="PANTHER" id="PTHR42878">
    <property type="entry name" value="TWO-COMPONENT HISTIDINE KINASE"/>
    <property type="match status" value="1"/>
</dbReference>
<dbReference type="Pfam" id="PF02518">
    <property type="entry name" value="HATPase_c"/>
    <property type="match status" value="1"/>
</dbReference>
<dbReference type="InterPro" id="IPR050351">
    <property type="entry name" value="BphY/WalK/GraS-like"/>
</dbReference>
<dbReference type="PANTHER" id="PTHR42878:SF7">
    <property type="entry name" value="SENSOR HISTIDINE KINASE GLRK"/>
    <property type="match status" value="1"/>
</dbReference>
<keyword evidence="3" id="KW-0808">Transferase</keyword>
<evidence type="ECO:0000256" key="5">
    <source>
        <dbReference type="ARBA" id="ARBA00022777"/>
    </source>
</evidence>
<evidence type="ECO:0000313" key="10">
    <source>
        <dbReference type="EMBL" id="GAA4443373.1"/>
    </source>
</evidence>
<evidence type="ECO:0000256" key="7">
    <source>
        <dbReference type="ARBA" id="ARBA00023012"/>
    </source>
</evidence>
<dbReference type="InterPro" id="IPR005467">
    <property type="entry name" value="His_kinase_dom"/>
</dbReference>
<feature type="transmembrane region" description="Helical" evidence="8">
    <location>
        <begin position="12"/>
        <end position="31"/>
    </location>
</feature>
<dbReference type="EC" id="2.7.13.3" evidence="2"/>
<dbReference type="SUPFAM" id="SSF55874">
    <property type="entry name" value="ATPase domain of HSP90 chaperone/DNA topoisomerase II/histidine kinase"/>
    <property type="match status" value="1"/>
</dbReference>
<keyword evidence="11" id="KW-1185">Reference proteome</keyword>
<comment type="caution">
    <text evidence="10">The sequence shown here is derived from an EMBL/GenBank/DDBJ whole genome shotgun (WGS) entry which is preliminary data.</text>
</comment>
<dbReference type="InterPro" id="IPR036890">
    <property type="entry name" value="HATPase_C_sf"/>
</dbReference>
<dbReference type="SMART" id="SM00387">
    <property type="entry name" value="HATPase_c"/>
    <property type="match status" value="1"/>
</dbReference>
<keyword evidence="8" id="KW-0812">Transmembrane</keyword>
<proteinExistence type="predicted"/>
<dbReference type="InterPro" id="IPR003594">
    <property type="entry name" value="HATPase_dom"/>
</dbReference>
<evidence type="ECO:0000256" key="6">
    <source>
        <dbReference type="ARBA" id="ARBA00022840"/>
    </source>
</evidence>
<dbReference type="SMART" id="SM00388">
    <property type="entry name" value="HisKA"/>
    <property type="match status" value="1"/>
</dbReference>
<evidence type="ECO:0000256" key="4">
    <source>
        <dbReference type="ARBA" id="ARBA00022741"/>
    </source>
</evidence>
<protein>
    <recommendedName>
        <fullName evidence="2">histidine kinase</fullName>
        <ecNumber evidence="2">2.7.13.3</ecNumber>
    </recommendedName>
</protein>
<dbReference type="InterPro" id="IPR036097">
    <property type="entry name" value="HisK_dim/P_sf"/>
</dbReference>
<dbReference type="Proteomes" id="UP001501508">
    <property type="component" value="Unassembled WGS sequence"/>
</dbReference>
<dbReference type="Gene3D" id="3.30.565.10">
    <property type="entry name" value="Histidine kinase-like ATPase, C-terminal domain"/>
    <property type="match status" value="1"/>
</dbReference>
<evidence type="ECO:0000313" key="11">
    <source>
        <dbReference type="Proteomes" id="UP001501508"/>
    </source>
</evidence>
<keyword evidence="8" id="KW-0472">Membrane</keyword>
<keyword evidence="5" id="KW-0418">Kinase</keyword>
<gene>
    <name evidence="10" type="ORF">GCM10023091_31830</name>
</gene>
<keyword evidence="7" id="KW-0902">Two-component regulatory system</keyword>
<keyword evidence="8" id="KW-1133">Transmembrane helix</keyword>
<comment type="catalytic activity">
    <reaction evidence="1">
        <text>ATP + protein L-histidine = ADP + protein N-phospho-L-histidine.</text>
        <dbReference type="EC" id="2.7.13.3"/>
    </reaction>
</comment>
<organism evidence="10 11">
    <name type="scientific">Ravibacter arvi</name>
    <dbReference type="NCBI Taxonomy" id="2051041"/>
    <lineage>
        <taxon>Bacteria</taxon>
        <taxon>Pseudomonadati</taxon>
        <taxon>Bacteroidota</taxon>
        <taxon>Cytophagia</taxon>
        <taxon>Cytophagales</taxon>
        <taxon>Spirosomataceae</taxon>
        <taxon>Ravibacter</taxon>
    </lineage>
</organism>
<dbReference type="CDD" id="cd00075">
    <property type="entry name" value="HATPase"/>
    <property type="match status" value="1"/>
</dbReference>
<dbReference type="SUPFAM" id="SSF47384">
    <property type="entry name" value="Homodimeric domain of signal transducing histidine kinase"/>
    <property type="match status" value="1"/>
</dbReference>
<evidence type="ECO:0000256" key="8">
    <source>
        <dbReference type="SAM" id="Phobius"/>
    </source>
</evidence>
<reference evidence="11" key="1">
    <citation type="journal article" date="2019" name="Int. J. Syst. Evol. Microbiol.">
        <title>The Global Catalogue of Microorganisms (GCM) 10K type strain sequencing project: providing services to taxonomists for standard genome sequencing and annotation.</title>
        <authorList>
            <consortium name="The Broad Institute Genomics Platform"/>
            <consortium name="The Broad Institute Genome Sequencing Center for Infectious Disease"/>
            <person name="Wu L."/>
            <person name="Ma J."/>
        </authorList>
    </citation>
    <scope>NUCLEOTIDE SEQUENCE [LARGE SCALE GENOMIC DNA]</scope>
    <source>
        <strain evidence="11">JCM 31920</strain>
    </source>
</reference>
<dbReference type="Gene3D" id="1.10.287.130">
    <property type="match status" value="1"/>
</dbReference>
<dbReference type="Pfam" id="PF00512">
    <property type="entry name" value="HisKA"/>
    <property type="match status" value="1"/>
</dbReference>
<keyword evidence="4" id="KW-0547">Nucleotide-binding</keyword>
<evidence type="ECO:0000259" key="9">
    <source>
        <dbReference type="PROSITE" id="PS50109"/>
    </source>
</evidence>
<sequence>MAAITLTHRIHNTIFIFYLELALIFCTRPALAQQDARYNNGDLSVTHHDDWASRRQANAKSPVSLDREHALPAWYQTWHSKTFIVLVAAFVVYLIPRATVRRIEKRNHDLKLGVAEHTQELQETLHALRSSEEELRRQLRFHIRMIAAISHDVRTPVHYIRLASEGIESSLESDEIPNAKRLASTICTTSKRLLNLLDSMVAFTKYEMSPPQSLLQEISLRHLVIEKTELFKPILAAQQGRLHIQIPDDLMVVVNPNLLAVIIHNLVDNAVKVRDGNTVQVAADTREGTVHMAIHDNGPGMPPELVKWLNLSLSETCRAKPMPEKYDGLGLIMVREIAQILGIQIAVKVEDGTIVHLMFPGKKTKAIAGI</sequence>
<dbReference type="EMBL" id="BAABEY010000029">
    <property type="protein sequence ID" value="GAA4443373.1"/>
    <property type="molecule type" value="Genomic_DNA"/>
</dbReference>
<name>A0ABP8M5Q8_9BACT</name>
<feature type="domain" description="Histidine kinase" evidence="9">
    <location>
        <begin position="148"/>
        <end position="363"/>
    </location>
</feature>
<feature type="transmembrane region" description="Helical" evidence="8">
    <location>
        <begin position="78"/>
        <end position="96"/>
    </location>
</feature>
<accession>A0ABP8M5Q8</accession>
<dbReference type="CDD" id="cd00082">
    <property type="entry name" value="HisKA"/>
    <property type="match status" value="1"/>
</dbReference>
<evidence type="ECO:0000256" key="2">
    <source>
        <dbReference type="ARBA" id="ARBA00012438"/>
    </source>
</evidence>
<keyword evidence="6" id="KW-0067">ATP-binding</keyword>
<evidence type="ECO:0000256" key="1">
    <source>
        <dbReference type="ARBA" id="ARBA00000085"/>
    </source>
</evidence>